<comment type="caution">
    <text evidence="2">The sequence shown here is derived from an EMBL/GenBank/DDBJ whole genome shotgun (WGS) entry which is preliminary data.</text>
</comment>
<accession>A0ABQ4BJ72</accession>
<name>A0ABQ4BJ72_9ACTN</name>
<gene>
    <name evidence="2" type="ORF">Apa02nite_068390</name>
</gene>
<keyword evidence="1" id="KW-0732">Signal</keyword>
<dbReference type="RefSeq" id="WP_203828731.1">
    <property type="nucleotide sequence ID" value="NZ_BAAATY010000018.1"/>
</dbReference>
<evidence type="ECO:0000313" key="2">
    <source>
        <dbReference type="EMBL" id="GIE70731.1"/>
    </source>
</evidence>
<dbReference type="Proteomes" id="UP000624709">
    <property type="component" value="Unassembled WGS sequence"/>
</dbReference>
<keyword evidence="3" id="KW-1185">Reference proteome</keyword>
<evidence type="ECO:0000256" key="1">
    <source>
        <dbReference type="SAM" id="SignalP"/>
    </source>
</evidence>
<proteinExistence type="predicted"/>
<feature type="chain" id="PRO_5046417975" evidence="1">
    <location>
        <begin position="23"/>
        <end position="114"/>
    </location>
</feature>
<sequence length="114" mass="11399">MRRMALLTAVSVTSTATTVAGAAMSTADTIAAADIGVNGALINVINGAGAPVNFTILDPGTTTVGNAGTTSAQAVTNGTDRWFRLSPGHVNPATGFANVTLSSATSVTYKLIRC</sequence>
<protein>
    <submittedName>
        <fullName evidence="2">Uncharacterized protein</fullName>
    </submittedName>
</protein>
<evidence type="ECO:0000313" key="3">
    <source>
        <dbReference type="Proteomes" id="UP000624709"/>
    </source>
</evidence>
<organism evidence="2 3">
    <name type="scientific">Actinoplanes palleronii</name>
    <dbReference type="NCBI Taxonomy" id="113570"/>
    <lineage>
        <taxon>Bacteria</taxon>
        <taxon>Bacillati</taxon>
        <taxon>Actinomycetota</taxon>
        <taxon>Actinomycetes</taxon>
        <taxon>Micromonosporales</taxon>
        <taxon>Micromonosporaceae</taxon>
        <taxon>Actinoplanes</taxon>
    </lineage>
</organism>
<reference evidence="2 3" key="1">
    <citation type="submission" date="2021-01" db="EMBL/GenBank/DDBJ databases">
        <title>Whole genome shotgun sequence of Actinoplanes palleronii NBRC 14916.</title>
        <authorList>
            <person name="Komaki H."/>
            <person name="Tamura T."/>
        </authorList>
    </citation>
    <scope>NUCLEOTIDE SEQUENCE [LARGE SCALE GENOMIC DNA]</scope>
    <source>
        <strain evidence="2 3">NBRC 14916</strain>
    </source>
</reference>
<feature type="signal peptide" evidence="1">
    <location>
        <begin position="1"/>
        <end position="22"/>
    </location>
</feature>
<dbReference type="EMBL" id="BOMS01000110">
    <property type="protein sequence ID" value="GIE70731.1"/>
    <property type="molecule type" value="Genomic_DNA"/>
</dbReference>